<organism evidence="1 2">
    <name type="scientific">Solanum commersonii</name>
    <name type="common">Commerson's wild potato</name>
    <name type="synonym">Commerson's nightshade</name>
    <dbReference type="NCBI Taxonomy" id="4109"/>
    <lineage>
        <taxon>Eukaryota</taxon>
        <taxon>Viridiplantae</taxon>
        <taxon>Streptophyta</taxon>
        <taxon>Embryophyta</taxon>
        <taxon>Tracheophyta</taxon>
        <taxon>Spermatophyta</taxon>
        <taxon>Magnoliopsida</taxon>
        <taxon>eudicotyledons</taxon>
        <taxon>Gunneridae</taxon>
        <taxon>Pentapetalae</taxon>
        <taxon>asterids</taxon>
        <taxon>lamiids</taxon>
        <taxon>Solanales</taxon>
        <taxon>Solanaceae</taxon>
        <taxon>Solanoideae</taxon>
        <taxon>Solaneae</taxon>
        <taxon>Solanum</taxon>
    </lineage>
</organism>
<reference evidence="1 2" key="1">
    <citation type="submission" date="2020-09" db="EMBL/GenBank/DDBJ databases">
        <title>De no assembly of potato wild relative species, Solanum commersonii.</title>
        <authorList>
            <person name="Cho K."/>
        </authorList>
    </citation>
    <scope>NUCLEOTIDE SEQUENCE [LARGE SCALE GENOMIC DNA]</scope>
    <source>
        <strain evidence="1">LZ3.2</strain>
        <tissue evidence="1">Leaf</tissue>
    </source>
</reference>
<gene>
    <name evidence="1" type="ORF">H5410_000945</name>
</gene>
<protein>
    <submittedName>
        <fullName evidence="1">Uncharacterized protein</fullName>
    </submittedName>
</protein>
<dbReference type="AlphaFoldDB" id="A0A9J6AXP5"/>
<accession>A0A9J6AXP5</accession>
<dbReference type="EMBL" id="JACXVP010000001">
    <property type="protein sequence ID" value="KAG5629228.1"/>
    <property type="molecule type" value="Genomic_DNA"/>
</dbReference>
<proteinExistence type="predicted"/>
<name>A0A9J6AXP5_SOLCO</name>
<evidence type="ECO:0000313" key="1">
    <source>
        <dbReference type="EMBL" id="KAG5629228.1"/>
    </source>
</evidence>
<comment type="caution">
    <text evidence="1">The sequence shown here is derived from an EMBL/GenBank/DDBJ whole genome shotgun (WGS) entry which is preliminary data.</text>
</comment>
<sequence length="83" mass="9498">MLWDLMTSSSGHGSTTLTTVLLDSKCARWEIIMYISFFTMNVETVSPNLRSKTTDQVIVRFYLNHLSHKNELDCARGVLLDED</sequence>
<dbReference type="Proteomes" id="UP000824120">
    <property type="component" value="Chromosome 1"/>
</dbReference>
<keyword evidence="2" id="KW-1185">Reference proteome</keyword>
<evidence type="ECO:0000313" key="2">
    <source>
        <dbReference type="Proteomes" id="UP000824120"/>
    </source>
</evidence>